<feature type="transmembrane region" description="Helical" evidence="7">
    <location>
        <begin position="424"/>
        <end position="447"/>
    </location>
</feature>
<sequence>MVRQAEAEEFLLKHLTKISSDFKCAIGLIIGQANAHKFNVVHLARTPTSDSNDDQTPPNHIASIVEVNQAWVVDHARQTLRMLSGGMYVLGVFVVGDEEIFNPFHPKIKSILTGINKTLQADKYLFGGDFSEKLVLSFAPKSQRWAARAYDVASANVQPVDWKFLPKATKFIVFECTYQIQHVYHLKTGEADGPLKSHVKAILDDIEHNLQSAVLLFDNDLKDADEKLENVGKKKKTPRTNSSKSAPEQAEAPAKPVAVSIFEKCLALKPLNSLHQAEFEGDIRVEGEVISKLWLNPKGTFGEAMQAVREDIMRSLATRMELHWDSLIEEELREDVNSVHEPPRRALIALPDSNVGVSDYLFSGEAPEDAKFSLQELFGVKTDDSLEVLDLEAQADIALLYDANATAHEADQVDSKSASDSSKFMYILGLVAAIIILFVSIFVHFYLKYV</sequence>
<feature type="region of interest" description="Disordered" evidence="6">
    <location>
        <begin position="229"/>
        <end position="252"/>
    </location>
</feature>
<keyword evidence="5 7" id="KW-0472">Membrane</keyword>
<dbReference type="KEGG" id="dpa:109542395"/>
<dbReference type="GO" id="GO:0012505">
    <property type="term" value="C:endomembrane system"/>
    <property type="evidence" value="ECO:0007669"/>
    <property type="project" value="TreeGrafter"/>
</dbReference>
<dbReference type="PANTHER" id="PTHR33966:SF1">
    <property type="entry name" value="PROTEIN ODR-4 HOMOLOG"/>
    <property type="match status" value="1"/>
</dbReference>
<dbReference type="GO" id="GO:0016020">
    <property type="term" value="C:membrane"/>
    <property type="evidence" value="ECO:0007669"/>
    <property type="project" value="UniProtKB-SubCell"/>
</dbReference>
<evidence type="ECO:0000256" key="5">
    <source>
        <dbReference type="ARBA" id="ARBA00023136"/>
    </source>
</evidence>
<protein>
    <recommendedName>
        <fullName evidence="10">Protein odr-4 homolog</fullName>
    </recommendedName>
</protein>
<dbReference type="EnsemblMetazoa" id="XM_019911604.1">
    <property type="protein sequence ID" value="XP_019767163.1"/>
    <property type="gene ID" value="LOC109542395"/>
</dbReference>
<evidence type="ECO:0000313" key="8">
    <source>
        <dbReference type="EnsemblMetazoa" id="XP_019767163.1"/>
    </source>
</evidence>
<dbReference type="Proteomes" id="UP000019118">
    <property type="component" value="Unassembled WGS sequence"/>
</dbReference>
<dbReference type="GO" id="GO:0008104">
    <property type="term" value="P:intracellular protein localization"/>
    <property type="evidence" value="ECO:0007669"/>
    <property type="project" value="TreeGrafter"/>
</dbReference>
<evidence type="ECO:0000256" key="4">
    <source>
        <dbReference type="ARBA" id="ARBA00022989"/>
    </source>
</evidence>
<name>A0AAR5Q1P7_DENPD</name>
<keyword evidence="9" id="KW-1185">Reference proteome</keyword>
<reference evidence="8" key="2">
    <citation type="submission" date="2024-08" db="UniProtKB">
        <authorList>
            <consortium name="EnsemblMetazoa"/>
        </authorList>
    </citation>
    <scope>IDENTIFICATION</scope>
</reference>
<keyword evidence="3 7" id="KW-0812">Transmembrane</keyword>
<evidence type="ECO:0000256" key="6">
    <source>
        <dbReference type="SAM" id="MobiDB-lite"/>
    </source>
</evidence>
<accession>A0AAR5Q1P7</accession>
<proteinExistence type="inferred from homology"/>
<evidence type="ECO:0008006" key="10">
    <source>
        <dbReference type="Google" id="ProtNLM"/>
    </source>
</evidence>
<reference evidence="9" key="1">
    <citation type="journal article" date="2013" name="Genome Biol.">
        <title>Draft genome of the mountain pine beetle, Dendroctonus ponderosae Hopkins, a major forest pest.</title>
        <authorList>
            <person name="Keeling C.I."/>
            <person name="Yuen M.M."/>
            <person name="Liao N.Y."/>
            <person name="Docking T.R."/>
            <person name="Chan S.K."/>
            <person name="Taylor G.A."/>
            <person name="Palmquist D.L."/>
            <person name="Jackman S.D."/>
            <person name="Nguyen A."/>
            <person name="Li M."/>
            <person name="Henderson H."/>
            <person name="Janes J.K."/>
            <person name="Zhao Y."/>
            <person name="Pandoh P."/>
            <person name="Moore R."/>
            <person name="Sperling F.A."/>
            <person name="Huber D.P."/>
            <person name="Birol I."/>
            <person name="Jones S.J."/>
            <person name="Bohlmann J."/>
        </authorList>
    </citation>
    <scope>NUCLEOTIDE SEQUENCE</scope>
</reference>
<dbReference type="AlphaFoldDB" id="A0AAR5Q1P7"/>
<evidence type="ECO:0000256" key="7">
    <source>
        <dbReference type="SAM" id="Phobius"/>
    </source>
</evidence>
<evidence type="ECO:0000256" key="2">
    <source>
        <dbReference type="ARBA" id="ARBA00010131"/>
    </source>
</evidence>
<keyword evidence="4 7" id="KW-1133">Transmembrane helix</keyword>
<dbReference type="PANTHER" id="PTHR33966">
    <property type="entry name" value="PROTEIN ODR-4 HOMOLOG"/>
    <property type="match status" value="1"/>
</dbReference>
<organism evidence="8 9">
    <name type="scientific">Dendroctonus ponderosae</name>
    <name type="common">Mountain pine beetle</name>
    <dbReference type="NCBI Taxonomy" id="77166"/>
    <lineage>
        <taxon>Eukaryota</taxon>
        <taxon>Metazoa</taxon>
        <taxon>Ecdysozoa</taxon>
        <taxon>Arthropoda</taxon>
        <taxon>Hexapoda</taxon>
        <taxon>Insecta</taxon>
        <taxon>Pterygota</taxon>
        <taxon>Neoptera</taxon>
        <taxon>Endopterygota</taxon>
        <taxon>Coleoptera</taxon>
        <taxon>Polyphaga</taxon>
        <taxon>Cucujiformia</taxon>
        <taxon>Curculionidae</taxon>
        <taxon>Scolytinae</taxon>
        <taxon>Dendroctonus</taxon>
    </lineage>
</organism>
<dbReference type="Pfam" id="PF14778">
    <property type="entry name" value="ODR4-like"/>
    <property type="match status" value="1"/>
</dbReference>
<dbReference type="GeneID" id="109542395"/>
<evidence type="ECO:0000313" key="9">
    <source>
        <dbReference type="Proteomes" id="UP000019118"/>
    </source>
</evidence>
<comment type="similarity">
    <text evidence="2">Belongs to the ODR-4 family.</text>
</comment>
<dbReference type="InterPro" id="IPR029454">
    <property type="entry name" value="ODR-4-like"/>
</dbReference>
<evidence type="ECO:0000256" key="3">
    <source>
        <dbReference type="ARBA" id="ARBA00022692"/>
    </source>
</evidence>
<evidence type="ECO:0000256" key="1">
    <source>
        <dbReference type="ARBA" id="ARBA00004370"/>
    </source>
</evidence>
<comment type="subcellular location">
    <subcellularLocation>
        <location evidence="1">Membrane</location>
    </subcellularLocation>
</comment>